<evidence type="ECO:0008006" key="3">
    <source>
        <dbReference type="Google" id="ProtNLM"/>
    </source>
</evidence>
<accession>A0A9P6SWZ6</accession>
<protein>
    <recommendedName>
        <fullName evidence="3">F-box domain-containing protein</fullName>
    </recommendedName>
</protein>
<evidence type="ECO:0000313" key="2">
    <source>
        <dbReference type="Proteomes" id="UP000703661"/>
    </source>
</evidence>
<dbReference type="AlphaFoldDB" id="A0A9P6SWZ6"/>
<dbReference type="EMBL" id="JAAAID010001658">
    <property type="protein sequence ID" value="KAG0009197.1"/>
    <property type="molecule type" value="Genomic_DNA"/>
</dbReference>
<gene>
    <name evidence="1" type="ORF">BGZ80_002639</name>
</gene>
<organism evidence="1 2">
    <name type="scientific">Entomortierella chlamydospora</name>
    <dbReference type="NCBI Taxonomy" id="101097"/>
    <lineage>
        <taxon>Eukaryota</taxon>
        <taxon>Fungi</taxon>
        <taxon>Fungi incertae sedis</taxon>
        <taxon>Mucoromycota</taxon>
        <taxon>Mortierellomycotina</taxon>
        <taxon>Mortierellomycetes</taxon>
        <taxon>Mortierellales</taxon>
        <taxon>Mortierellaceae</taxon>
        <taxon>Entomortierella</taxon>
    </lineage>
</organism>
<keyword evidence="2" id="KW-1185">Reference proteome</keyword>
<evidence type="ECO:0000313" key="1">
    <source>
        <dbReference type="EMBL" id="KAG0009197.1"/>
    </source>
</evidence>
<sequence length="226" mass="25519">MGNTSIQESPFHIPEIRHRVSRFVSVKDAISCVRVSKDWSRDFISPIWYSVNFKTQNAFEKLGADVIAKHGHHIRVVEDLETQSQLDALHHPSVSKIKYLSLTCQKNARFRSLCMDFIGNNNRSLMGLTVEMIAHPKDDLSSRMISTAALIPRSSPSKLSYIRLRHVCLSRDSFVLLLKYCPLLKSVDLQVDVALFSGVTPDIFKHTGVTTLTAPIKQVFKPDPES</sequence>
<dbReference type="Proteomes" id="UP000703661">
    <property type="component" value="Unassembled WGS sequence"/>
</dbReference>
<proteinExistence type="predicted"/>
<name>A0A9P6SWZ6_9FUNG</name>
<comment type="caution">
    <text evidence="1">The sequence shown here is derived from an EMBL/GenBank/DDBJ whole genome shotgun (WGS) entry which is preliminary data.</text>
</comment>
<reference evidence="1" key="1">
    <citation type="journal article" date="2020" name="Fungal Divers.">
        <title>Resolving the Mortierellaceae phylogeny through synthesis of multi-gene phylogenetics and phylogenomics.</title>
        <authorList>
            <person name="Vandepol N."/>
            <person name="Liber J."/>
            <person name="Desiro A."/>
            <person name="Na H."/>
            <person name="Kennedy M."/>
            <person name="Barry K."/>
            <person name="Grigoriev I.V."/>
            <person name="Miller A.N."/>
            <person name="O'Donnell K."/>
            <person name="Stajich J.E."/>
            <person name="Bonito G."/>
        </authorList>
    </citation>
    <scope>NUCLEOTIDE SEQUENCE</scope>
    <source>
        <strain evidence="1">NRRL 2769</strain>
    </source>
</reference>